<keyword evidence="2 10" id="KW-1003">Cell membrane</keyword>
<reference evidence="13" key="1">
    <citation type="submission" date="2025-08" db="UniProtKB">
        <authorList>
            <consortium name="RefSeq"/>
        </authorList>
    </citation>
    <scope>IDENTIFICATION</scope>
</reference>
<sequence>MSTLGSDTEVKNETQLSEFIILGFNMLQEIHFFLFGSFLIIYLFTVLWNTFIIILVIMDQKLRTPMYFFLGNLSFLDICYSTTTIPEMLDVLLTERSYISYAACVLQLYFFFSFVGTECLLLAIMAFDRYIAICNPLRYLLVMRRNICVQLAAACWAGGFLNSAVHTYFAFQLPFCGDNHLDAFYCDIPPLLKLSCGDISLNQRLLLTIGLFIAWTPFFCILLSYACIILTVLKIGSNESKQKAFSTCFSHLTVVILYYGSCVFTYLRPISSQTSLNTKLIPLMYSILTPLLNPVIYTLRNKDVKEAWQTILEKIRTLCRRGIFINSSV</sequence>
<keyword evidence="6 10" id="KW-1133">Transmembrane helix</keyword>
<comment type="subcellular location">
    <subcellularLocation>
        <location evidence="1 10">Cell membrane</location>
        <topology evidence="1 10">Multi-pass membrane protein</topology>
    </subcellularLocation>
</comment>
<dbReference type="AlphaFoldDB" id="A0A6J0VIH4"/>
<protein>
    <recommendedName>
        <fullName evidence="10">Olfactory receptor</fullName>
    </recommendedName>
</protein>
<feature type="transmembrane region" description="Helical" evidence="10">
    <location>
        <begin position="245"/>
        <end position="268"/>
    </location>
</feature>
<dbReference type="GO" id="GO:0005886">
    <property type="term" value="C:plasma membrane"/>
    <property type="evidence" value="ECO:0007669"/>
    <property type="project" value="UniProtKB-SubCell"/>
</dbReference>
<evidence type="ECO:0000256" key="7">
    <source>
        <dbReference type="ARBA" id="ARBA00023136"/>
    </source>
</evidence>
<evidence type="ECO:0000256" key="10">
    <source>
        <dbReference type="RuleBase" id="RU363047"/>
    </source>
</evidence>
<keyword evidence="9" id="KW-0297">G-protein coupled receptor</keyword>
<dbReference type="PROSITE" id="PS50262">
    <property type="entry name" value="G_PROTEIN_RECEP_F1_2"/>
    <property type="match status" value="1"/>
</dbReference>
<dbReference type="PANTHER" id="PTHR26453">
    <property type="entry name" value="OLFACTORY RECEPTOR"/>
    <property type="match status" value="1"/>
</dbReference>
<keyword evidence="4 9" id="KW-0812">Transmembrane</keyword>
<keyword evidence="9" id="KW-0675">Receptor</keyword>
<dbReference type="InParanoid" id="A0A6J0VIH4"/>
<dbReference type="RefSeq" id="XP_020671345.2">
    <property type="nucleotide sequence ID" value="XM_020815686.2"/>
</dbReference>
<dbReference type="InterPro" id="IPR017452">
    <property type="entry name" value="GPCR_Rhodpsn_7TM"/>
</dbReference>
<evidence type="ECO:0000256" key="5">
    <source>
        <dbReference type="ARBA" id="ARBA00022725"/>
    </source>
</evidence>
<feature type="transmembrane region" description="Helical" evidence="10">
    <location>
        <begin position="280"/>
        <end position="299"/>
    </location>
</feature>
<dbReference type="PRINTS" id="PR00245">
    <property type="entry name" value="OLFACTORYR"/>
</dbReference>
<evidence type="ECO:0000259" key="11">
    <source>
        <dbReference type="PROSITE" id="PS50262"/>
    </source>
</evidence>
<comment type="similarity">
    <text evidence="9">Belongs to the G-protein coupled receptor 1 family.</text>
</comment>
<dbReference type="PRINTS" id="PR00237">
    <property type="entry name" value="GPCRRHODOPSN"/>
</dbReference>
<keyword evidence="12" id="KW-1185">Reference proteome</keyword>
<dbReference type="PROSITE" id="PS00237">
    <property type="entry name" value="G_PROTEIN_RECEP_F1_1"/>
    <property type="match status" value="1"/>
</dbReference>
<dbReference type="GO" id="GO:0004930">
    <property type="term" value="F:G protein-coupled receptor activity"/>
    <property type="evidence" value="ECO:0007669"/>
    <property type="project" value="UniProtKB-KW"/>
</dbReference>
<evidence type="ECO:0000256" key="6">
    <source>
        <dbReference type="ARBA" id="ARBA00022989"/>
    </source>
</evidence>
<dbReference type="InterPro" id="IPR000276">
    <property type="entry name" value="GPCR_Rhodpsn"/>
</dbReference>
<evidence type="ECO:0000256" key="1">
    <source>
        <dbReference type="ARBA" id="ARBA00004651"/>
    </source>
</evidence>
<feature type="transmembrane region" description="Helical" evidence="10">
    <location>
        <begin position="209"/>
        <end position="233"/>
    </location>
</feature>
<evidence type="ECO:0000256" key="2">
    <source>
        <dbReference type="ARBA" id="ARBA00022475"/>
    </source>
</evidence>
<keyword evidence="7 10" id="KW-0472">Membrane</keyword>
<dbReference type="CDD" id="cd15231">
    <property type="entry name" value="7tmA_OR5V1-like"/>
    <property type="match status" value="1"/>
</dbReference>
<gene>
    <name evidence="13" type="primary">LOC110091529</name>
</gene>
<proteinExistence type="inferred from homology"/>
<feature type="transmembrane region" description="Helical" evidence="10">
    <location>
        <begin position="67"/>
        <end position="86"/>
    </location>
</feature>
<dbReference type="GO" id="GO:0004984">
    <property type="term" value="F:olfactory receptor activity"/>
    <property type="evidence" value="ECO:0007669"/>
    <property type="project" value="InterPro"/>
</dbReference>
<dbReference type="InterPro" id="IPR000725">
    <property type="entry name" value="Olfact_rcpt"/>
</dbReference>
<keyword evidence="8 9" id="KW-0807">Transducer</keyword>
<evidence type="ECO:0000256" key="9">
    <source>
        <dbReference type="RuleBase" id="RU000688"/>
    </source>
</evidence>
<dbReference type="OrthoDB" id="6147321at2759"/>
<dbReference type="Gene3D" id="1.20.1070.10">
    <property type="entry name" value="Rhodopsin 7-helix transmembrane proteins"/>
    <property type="match status" value="1"/>
</dbReference>
<evidence type="ECO:0000313" key="13">
    <source>
        <dbReference type="RefSeq" id="XP_020671345.2"/>
    </source>
</evidence>
<organism evidence="12 13">
    <name type="scientific">Pogona vitticeps</name>
    <name type="common">central bearded dragon</name>
    <dbReference type="NCBI Taxonomy" id="103695"/>
    <lineage>
        <taxon>Eukaryota</taxon>
        <taxon>Metazoa</taxon>
        <taxon>Chordata</taxon>
        <taxon>Craniata</taxon>
        <taxon>Vertebrata</taxon>
        <taxon>Euteleostomi</taxon>
        <taxon>Lepidosauria</taxon>
        <taxon>Squamata</taxon>
        <taxon>Bifurcata</taxon>
        <taxon>Unidentata</taxon>
        <taxon>Episquamata</taxon>
        <taxon>Toxicofera</taxon>
        <taxon>Iguania</taxon>
        <taxon>Acrodonta</taxon>
        <taxon>Agamidae</taxon>
        <taxon>Amphibolurinae</taxon>
        <taxon>Pogona</taxon>
    </lineage>
</organism>
<accession>A0A6J0VIH4</accession>
<dbReference type="Pfam" id="PF13853">
    <property type="entry name" value="7tm_4"/>
    <property type="match status" value="1"/>
</dbReference>
<dbReference type="KEGG" id="pvt:110091529"/>
<evidence type="ECO:0000256" key="3">
    <source>
        <dbReference type="ARBA" id="ARBA00022606"/>
    </source>
</evidence>
<feature type="transmembrane region" description="Helical" evidence="10">
    <location>
        <begin position="32"/>
        <end position="55"/>
    </location>
</feature>
<dbReference type="SUPFAM" id="SSF81321">
    <property type="entry name" value="Family A G protein-coupled receptor-like"/>
    <property type="match status" value="1"/>
</dbReference>
<dbReference type="Proteomes" id="UP001652642">
    <property type="component" value="Chromosome 6"/>
</dbReference>
<feature type="transmembrane region" description="Helical" evidence="10">
    <location>
        <begin position="98"/>
        <end position="127"/>
    </location>
</feature>
<feature type="transmembrane region" description="Helical" evidence="10">
    <location>
        <begin position="147"/>
        <end position="171"/>
    </location>
</feature>
<dbReference type="GeneID" id="110091529"/>
<name>A0A6J0VIH4_9SAUR</name>
<keyword evidence="3 10" id="KW-0716">Sensory transduction</keyword>
<feature type="domain" description="G-protein coupled receptors family 1 profile" evidence="11">
    <location>
        <begin position="48"/>
        <end position="297"/>
    </location>
</feature>
<evidence type="ECO:0000313" key="12">
    <source>
        <dbReference type="Proteomes" id="UP001652642"/>
    </source>
</evidence>
<evidence type="ECO:0000256" key="8">
    <source>
        <dbReference type="ARBA" id="ARBA00023224"/>
    </source>
</evidence>
<evidence type="ECO:0000256" key="4">
    <source>
        <dbReference type="ARBA" id="ARBA00022692"/>
    </source>
</evidence>
<keyword evidence="5 10" id="KW-0552">Olfaction</keyword>